<sequence>MPWVQACTISNSSSCLLLEGEGQDFLGVVPVAGDWKTEPPSPLSTSSAPKVVLAERWQVGVSIGVMVKGVGPIEDGLDEEEKGKWDEDEAAAGVAATEEEKDEITLAPMGSYCDSSRMDSMPGMCKRSRT</sequence>
<dbReference type="AlphaFoldDB" id="A0A1K0FYC9"/>
<proteinExistence type="predicted"/>
<feature type="region of interest" description="Disordered" evidence="1">
    <location>
        <begin position="109"/>
        <end position="130"/>
    </location>
</feature>
<evidence type="ECO:0000313" key="3">
    <source>
        <dbReference type="Proteomes" id="UP000179920"/>
    </source>
</evidence>
<organism evidence="2 3">
    <name type="scientific">Ustilago bromivora</name>
    <dbReference type="NCBI Taxonomy" id="307758"/>
    <lineage>
        <taxon>Eukaryota</taxon>
        <taxon>Fungi</taxon>
        <taxon>Dikarya</taxon>
        <taxon>Basidiomycota</taxon>
        <taxon>Ustilaginomycotina</taxon>
        <taxon>Ustilaginomycetes</taxon>
        <taxon>Ustilaginales</taxon>
        <taxon>Ustilaginaceae</taxon>
        <taxon>Ustilago</taxon>
    </lineage>
</organism>
<evidence type="ECO:0000256" key="1">
    <source>
        <dbReference type="SAM" id="MobiDB-lite"/>
    </source>
</evidence>
<gene>
    <name evidence="2" type="ORF">UBRO_20990</name>
</gene>
<evidence type="ECO:0000313" key="2">
    <source>
        <dbReference type="EMBL" id="SAM73157.1"/>
    </source>
</evidence>
<protein>
    <submittedName>
        <fullName evidence="2">Uncharacterized protein</fullName>
    </submittedName>
</protein>
<dbReference type="EMBL" id="LT558118">
    <property type="protein sequence ID" value="SAM73157.1"/>
    <property type="molecule type" value="Genomic_DNA"/>
</dbReference>
<dbReference type="Proteomes" id="UP000179920">
    <property type="component" value="Chromosome II"/>
</dbReference>
<accession>A0A1K0FYC9</accession>
<reference evidence="3" key="1">
    <citation type="submission" date="2016-04" db="EMBL/GenBank/DDBJ databases">
        <authorList>
            <person name="Guldener U."/>
            <person name="Guldener U."/>
        </authorList>
    </citation>
    <scope>NUCLEOTIDE SEQUENCE [LARGE SCALE GENOMIC DNA]</scope>
    <source>
        <strain evidence="3">UB2112</strain>
    </source>
</reference>
<name>A0A1K0FYC9_9BASI</name>